<dbReference type="PANTHER" id="PTHR38248:SF2">
    <property type="entry name" value="FUNK1 11"/>
    <property type="match status" value="1"/>
</dbReference>
<dbReference type="Gene3D" id="1.10.510.10">
    <property type="entry name" value="Transferase(Phosphotransferase) domain 1"/>
    <property type="match status" value="1"/>
</dbReference>
<dbReference type="Pfam" id="PF17667">
    <property type="entry name" value="Pkinase_fungal"/>
    <property type="match status" value="1"/>
</dbReference>
<feature type="region of interest" description="Disordered" evidence="1">
    <location>
        <begin position="1"/>
        <end position="120"/>
    </location>
</feature>
<proteinExistence type="predicted"/>
<protein>
    <recommendedName>
        <fullName evidence="2">Fungal-type protein kinase domain-containing protein</fullName>
    </recommendedName>
</protein>
<reference evidence="3 4" key="1">
    <citation type="journal article" date="2020" name="ISME J.">
        <title>Uncovering the hidden diversity of litter-decomposition mechanisms in mushroom-forming fungi.</title>
        <authorList>
            <person name="Floudas D."/>
            <person name="Bentzer J."/>
            <person name="Ahren D."/>
            <person name="Johansson T."/>
            <person name="Persson P."/>
            <person name="Tunlid A."/>
        </authorList>
    </citation>
    <scope>NUCLEOTIDE SEQUENCE [LARGE SCALE GENOMIC DNA]</scope>
    <source>
        <strain evidence="3 4">CBS 175.51</strain>
    </source>
</reference>
<dbReference type="PROSITE" id="PS00109">
    <property type="entry name" value="PROTEIN_KINASE_TYR"/>
    <property type="match status" value="1"/>
</dbReference>
<comment type="caution">
    <text evidence="3">The sequence shown here is derived from an EMBL/GenBank/DDBJ whole genome shotgun (WGS) entry which is preliminary data.</text>
</comment>
<feature type="compositionally biased region" description="Low complexity" evidence="1">
    <location>
        <begin position="90"/>
        <end position="109"/>
    </location>
</feature>
<feature type="compositionally biased region" description="Basic residues" evidence="1">
    <location>
        <begin position="803"/>
        <end position="816"/>
    </location>
</feature>
<dbReference type="InterPro" id="IPR008266">
    <property type="entry name" value="Tyr_kinase_AS"/>
</dbReference>
<dbReference type="PANTHER" id="PTHR38248">
    <property type="entry name" value="FUNK1 6"/>
    <property type="match status" value="1"/>
</dbReference>
<evidence type="ECO:0000259" key="2">
    <source>
        <dbReference type="Pfam" id="PF17667"/>
    </source>
</evidence>
<dbReference type="OrthoDB" id="5584477at2759"/>
<gene>
    <name evidence="3" type="ORF">D9611_006035</name>
</gene>
<dbReference type="InterPro" id="IPR011009">
    <property type="entry name" value="Kinase-like_dom_sf"/>
</dbReference>
<organism evidence="3 4">
    <name type="scientific">Ephemerocybe angulata</name>
    <dbReference type="NCBI Taxonomy" id="980116"/>
    <lineage>
        <taxon>Eukaryota</taxon>
        <taxon>Fungi</taxon>
        <taxon>Dikarya</taxon>
        <taxon>Basidiomycota</taxon>
        <taxon>Agaricomycotina</taxon>
        <taxon>Agaricomycetes</taxon>
        <taxon>Agaricomycetidae</taxon>
        <taxon>Agaricales</taxon>
        <taxon>Agaricineae</taxon>
        <taxon>Psathyrellaceae</taxon>
        <taxon>Ephemerocybe</taxon>
    </lineage>
</organism>
<accession>A0A8H5CHM7</accession>
<evidence type="ECO:0000256" key="1">
    <source>
        <dbReference type="SAM" id="MobiDB-lite"/>
    </source>
</evidence>
<dbReference type="Proteomes" id="UP000541558">
    <property type="component" value="Unassembled WGS sequence"/>
</dbReference>
<feature type="region of interest" description="Disordered" evidence="1">
    <location>
        <begin position="803"/>
        <end position="842"/>
    </location>
</feature>
<evidence type="ECO:0000313" key="3">
    <source>
        <dbReference type="EMBL" id="KAF5340958.1"/>
    </source>
</evidence>
<evidence type="ECO:0000313" key="4">
    <source>
        <dbReference type="Proteomes" id="UP000541558"/>
    </source>
</evidence>
<dbReference type="InterPro" id="IPR040976">
    <property type="entry name" value="Pkinase_fungal"/>
</dbReference>
<feature type="compositionally biased region" description="Low complexity" evidence="1">
    <location>
        <begin position="20"/>
        <end position="37"/>
    </location>
</feature>
<dbReference type="SUPFAM" id="SSF56112">
    <property type="entry name" value="Protein kinase-like (PK-like)"/>
    <property type="match status" value="1"/>
</dbReference>
<keyword evidence="4" id="KW-1185">Reference proteome</keyword>
<name>A0A8H5CHM7_9AGAR</name>
<sequence>MPAQIFRHTRSRVKASQGVPSDEAPPSAAASDTPDPALLSLIQEDSASRRTTSDVNGPHGVRPEPGSSGRTTGRVAGTSKSNIRARRSARSSTSAATGATFTPTPTTLRATREATSTDQAIKAAQSEPLAALRTPTLNKVSVDFSASQKYGSTPVTIQTTQNPLKPDVSVDNLQQAVVDELGGKESIYHVDETWATSLYHHMASDSDIALFLDKKDSGYEKIGKSKPRWTGIKPKMKKEGELYTPLNIILSRILKEFLPSDASSTTTRTAVATHKTPFQSKDYTHKTFPDIAILATGPSFEIPDISKQFKKGIGYTNVASVFDAKLDREKGRDEDQVGQMGVYCRQIFIQQPNRNFVRCLIITEKHVRVIHFDRSGVYITPFIDIHENPATFIRLVLGLSSLNEADVGLDTRVQWSINPVTGKKNGGSITVENEGKEVTYTMSMKDAPFVRASIRGRGTVCWPATDSNGKRVLIKDAWRTSDRKSESVYLNAAKGMDGIAQMLLFQDNYAETKNYRPEGFIAPTFFNRIKLRVVLEHYGHMLCNFKTRFELMSSLRDAIVEHRKLFRKGVLHRDISLQNILFGLEDAPEGRRGIIIDLDMAIWTNRAKDEIGKDPRTGAHFYHSVALLLGQDPYYQPAPAQDYLDDLESFFYVLCHIVCAFKGPHQPKPLPSVVEDFKLLSPRTAAAHKRTFLEDGFQPSLYCVQYWGPAIKALMAGYQAFLCKIVTEKAKIRSEEGNLDGRSARIGEMHACAEQHYNEIDALFQNALATLEGERVETILSPGNGPFEDPASPMAASVIRRRRVKAKEKEKVKKRAPSSDPAAGVKVRRKAASRLDTVGEEP</sequence>
<feature type="domain" description="Fungal-type protein kinase" evidence="2">
    <location>
        <begin position="313"/>
        <end position="658"/>
    </location>
</feature>
<dbReference type="AlphaFoldDB" id="A0A8H5CHM7"/>
<dbReference type="GO" id="GO:0004672">
    <property type="term" value="F:protein kinase activity"/>
    <property type="evidence" value="ECO:0007669"/>
    <property type="project" value="InterPro"/>
</dbReference>
<dbReference type="EMBL" id="JAACJK010000002">
    <property type="protein sequence ID" value="KAF5340958.1"/>
    <property type="molecule type" value="Genomic_DNA"/>
</dbReference>